<dbReference type="EMBL" id="CP154622">
    <property type="protein sequence ID" value="XAM42254.1"/>
    <property type="molecule type" value="Genomic_DNA"/>
</dbReference>
<name>A0ABZ3FHS6_9FIRM</name>
<organism evidence="2 3">
    <name type="scientific">Terrisporobacter petrolearius</name>
    <dbReference type="NCBI Taxonomy" id="1460447"/>
    <lineage>
        <taxon>Bacteria</taxon>
        <taxon>Bacillati</taxon>
        <taxon>Bacillota</taxon>
        <taxon>Clostridia</taxon>
        <taxon>Peptostreptococcales</taxon>
        <taxon>Peptostreptococcaceae</taxon>
        <taxon>Terrisporobacter</taxon>
    </lineage>
</organism>
<dbReference type="RefSeq" id="WP_343337605.1">
    <property type="nucleotide sequence ID" value="NZ_CP154622.1"/>
</dbReference>
<keyword evidence="3" id="KW-1185">Reference proteome</keyword>
<accession>A0ABZ3FHS6</accession>
<proteinExistence type="predicted"/>
<protein>
    <submittedName>
        <fullName evidence="2">Uncharacterized protein</fullName>
    </submittedName>
</protein>
<keyword evidence="1" id="KW-0472">Membrane</keyword>
<evidence type="ECO:0000313" key="3">
    <source>
        <dbReference type="Proteomes" id="UP001477947"/>
    </source>
</evidence>
<evidence type="ECO:0000256" key="1">
    <source>
        <dbReference type="SAM" id="Phobius"/>
    </source>
</evidence>
<gene>
    <name evidence="2" type="ORF">TPELB_25670</name>
</gene>
<keyword evidence="1" id="KW-0812">Transmembrane</keyword>
<keyword evidence="1" id="KW-1133">Transmembrane helix</keyword>
<evidence type="ECO:0000313" key="2">
    <source>
        <dbReference type="EMBL" id="XAM42254.1"/>
    </source>
</evidence>
<reference evidence="2 3" key="1">
    <citation type="submission" date="2024-04" db="EMBL/GenBank/DDBJ databases">
        <title>Isolation and characterization of novel acetogenic strains of the genera Terrisporobacter and Acetoanaerobium.</title>
        <authorList>
            <person name="Boeer T."/>
            <person name="Schueler M.A."/>
            <person name="Lueschen A."/>
            <person name="Eysell L."/>
            <person name="Droege J."/>
            <person name="Heinemann M."/>
            <person name="Engelhardt L."/>
            <person name="Basen M."/>
            <person name="Daniel R."/>
        </authorList>
    </citation>
    <scope>NUCLEOTIDE SEQUENCE [LARGE SCALE GENOMIC DNA]</scope>
    <source>
        <strain evidence="2 3">ELB</strain>
    </source>
</reference>
<sequence>MNRNIGKKFLSVICVGLLVIGISLFYLGKSNYEVEDLQGNRSELGDVNILLQNNKGMYETNEIKISKDDISIDYMEKQGMNGFNLSNKNIDAREVLEASSSGTIDYQNVLLEDEDRLASVYVASKFTSDDDNELFANIKLKYNDSDKIESYEIPLGDRYDESQGVLYSSIPISIDKNNIYIATLVSYYSLEDAEKMENGDYNEEYNGDYFKNTVLNLYKVNLSNNSSKHILSKEYNGKDIHIKPSVCFANNKKAYFLVNEKDDEGYKRSLFEFDVFTKEINIIDLGIKEDFIRNFSVDDNKLILLDIKKNNGKYIRGTMVDLKNSKVKHLKDININAHCEEVLQVRRINGKIYIITVENGDKTSEDTGYDSYYFTVFDENTNNLLYKGKIKQKTSYMTQVGIVKEDEL</sequence>
<dbReference type="Proteomes" id="UP001477947">
    <property type="component" value="Chromosome"/>
</dbReference>
<feature type="transmembrane region" description="Helical" evidence="1">
    <location>
        <begin position="9"/>
        <end position="28"/>
    </location>
</feature>